<gene>
    <name evidence="1" type="ORF">S01H4_12139</name>
</gene>
<comment type="caution">
    <text evidence="1">The sequence shown here is derived from an EMBL/GenBank/DDBJ whole genome shotgun (WGS) entry which is preliminary data.</text>
</comment>
<name>X1ALI2_9ZZZZ</name>
<proteinExistence type="predicted"/>
<organism evidence="1">
    <name type="scientific">marine sediment metagenome</name>
    <dbReference type="NCBI Taxonomy" id="412755"/>
    <lineage>
        <taxon>unclassified sequences</taxon>
        <taxon>metagenomes</taxon>
        <taxon>ecological metagenomes</taxon>
    </lineage>
</organism>
<sequence>MVRTAAMDEMAGMVLGDLRVLRVQLVPRANRATSAKCTTK</sequence>
<protein>
    <submittedName>
        <fullName evidence="1">Uncharacterized protein</fullName>
    </submittedName>
</protein>
<dbReference type="AlphaFoldDB" id="X1ALI2"/>
<feature type="non-terminal residue" evidence="1">
    <location>
        <position position="40"/>
    </location>
</feature>
<reference evidence="1" key="1">
    <citation type="journal article" date="2014" name="Front. Microbiol.">
        <title>High frequency of phylogenetically diverse reductive dehalogenase-homologous genes in deep subseafloor sedimentary metagenomes.</title>
        <authorList>
            <person name="Kawai M."/>
            <person name="Futagami T."/>
            <person name="Toyoda A."/>
            <person name="Takaki Y."/>
            <person name="Nishi S."/>
            <person name="Hori S."/>
            <person name="Arai W."/>
            <person name="Tsubouchi T."/>
            <person name="Morono Y."/>
            <person name="Uchiyama I."/>
            <person name="Ito T."/>
            <person name="Fujiyama A."/>
            <person name="Inagaki F."/>
            <person name="Takami H."/>
        </authorList>
    </citation>
    <scope>NUCLEOTIDE SEQUENCE</scope>
    <source>
        <strain evidence="1">Expedition CK06-06</strain>
    </source>
</reference>
<accession>X1ALI2</accession>
<dbReference type="EMBL" id="BART01005092">
    <property type="protein sequence ID" value="GAG60821.1"/>
    <property type="molecule type" value="Genomic_DNA"/>
</dbReference>
<evidence type="ECO:0000313" key="1">
    <source>
        <dbReference type="EMBL" id="GAG60821.1"/>
    </source>
</evidence>